<proteinExistence type="predicted"/>
<evidence type="ECO:0000313" key="2">
    <source>
        <dbReference type="Proteomes" id="UP000790377"/>
    </source>
</evidence>
<comment type="caution">
    <text evidence="1">The sequence shown here is derived from an EMBL/GenBank/DDBJ whole genome shotgun (WGS) entry which is preliminary data.</text>
</comment>
<dbReference type="EMBL" id="MU268068">
    <property type="protein sequence ID" value="KAH7906114.1"/>
    <property type="molecule type" value="Genomic_DNA"/>
</dbReference>
<gene>
    <name evidence="1" type="ORF">BJ138DRAFT_1163390</name>
</gene>
<dbReference type="Proteomes" id="UP000790377">
    <property type="component" value="Unassembled WGS sequence"/>
</dbReference>
<keyword evidence="2" id="KW-1185">Reference proteome</keyword>
<accession>A0ACB7ZY88</accession>
<organism evidence="1 2">
    <name type="scientific">Hygrophoropsis aurantiaca</name>
    <dbReference type="NCBI Taxonomy" id="72124"/>
    <lineage>
        <taxon>Eukaryota</taxon>
        <taxon>Fungi</taxon>
        <taxon>Dikarya</taxon>
        <taxon>Basidiomycota</taxon>
        <taxon>Agaricomycotina</taxon>
        <taxon>Agaricomycetes</taxon>
        <taxon>Agaricomycetidae</taxon>
        <taxon>Boletales</taxon>
        <taxon>Coniophorineae</taxon>
        <taxon>Hygrophoropsidaceae</taxon>
        <taxon>Hygrophoropsis</taxon>
    </lineage>
</organism>
<name>A0ACB7ZY88_9AGAM</name>
<protein>
    <submittedName>
        <fullName evidence="1">Uncharacterized protein</fullName>
    </submittedName>
</protein>
<reference evidence="1" key="1">
    <citation type="journal article" date="2021" name="New Phytol.">
        <title>Evolutionary innovations through gain and loss of genes in the ectomycorrhizal Boletales.</title>
        <authorList>
            <person name="Wu G."/>
            <person name="Miyauchi S."/>
            <person name="Morin E."/>
            <person name="Kuo A."/>
            <person name="Drula E."/>
            <person name="Varga T."/>
            <person name="Kohler A."/>
            <person name="Feng B."/>
            <person name="Cao Y."/>
            <person name="Lipzen A."/>
            <person name="Daum C."/>
            <person name="Hundley H."/>
            <person name="Pangilinan J."/>
            <person name="Johnson J."/>
            <person name="Barry K."/>
            <person name="LaButti K."/>
            <person name="Ng V."/>
            <person name="Ahrendt S."/>
            <person name="Min B."/>
            <person name="Choi I.G."/>
            <person name="Park H."/>
            <person name="Plett J.M."/>
            <person name="Magnuson J."/>
            <person name="Spatafora J.W."/>
            <person name="Nagy L.G."/>
            <person name="Henrissat B."/>
            <person name="Grigoriev I.V."/>
            <person name="Yang Z.L."/>
            <person name="Xu J."/>
            <person name="Martin F.M."/>
        </authorList>
    </citation>
    <scope>NUCLEOTIDE SEQUENCE</scope>
    <source>
        <strain evidence="1">ATCC 28755</strain>
    </source>
</reference>
<sequence length="299" mass="33387">MSAREDRLFLFLGAGCTPREWYHRMSEIVTQYEYESDSDLDEGEDRNTDLVEPAETIPPPPAEVVFEAVGEGHGASSGLYEDRSHSASGEATVSEEDTSIVSAPTTSDFEDVVGSEGYARPDVQADRYNALPVPIEPPTNITHVIYVKDTAYKTWRALIYYCYTGRVAFLPLKSCHNAVARLPSGGRDNRCSPKSMYRLAHKLGITALETSALAAIEEHLSKNNILDEIFSKYTSKYPVIRETEMRILMENRREPEVVQALPRMIQKISQGKMPHAETVLSDVMQKLFQDCILIGSSST</sequence>
<evidence type="ECO:0000313" key="1">
    <source>
        <dbReference type="EMBL" id="KAH7906114.1"/>
    </source>
</evidence>